<accession>A0A832M365</accession>
<dbReference type="InterPro" id="IPR027417">
    <property type="entry name" value="P-loop_NTPase"/>
</dbReference>
<sequence>MDAPFPDNWTYLRTELNWLDRVLANMIARQRKETKEVNRVARSPLDRATSHWWQGLLNLDGVIASDSPVPAPKRGTAKGNYFQQMEARIRTSQEQGIILGLPSLCQRLELTSFEKNLVLIALAPEVSRRYERIYRLLQEPDQPQASGLPNVDLVLRLLCRNDAEWRSARLSLAATSKLVGHQVVLLPDTYNEPFLAHPIKLSDAIVEYLLAEQPQLTTLETLLQSASPSDSCEIEQPFWALDTWTPAPIDPANEVQSNKAIVPSSLAPDAWTRLVLPEPLLVTLQHWCDRVRYAEQVDEVWGFEQMIDSVAGTVALLVGAKGTGKTTIAHAIAQTLNVPLVSIDLALLNSAQSHSKLQHLLTQSPTVLLLKSAQRWFGRTTMLPVATLHRFLQQRQHSRSITLLSLEPPGTIRAIWQPYLTDTLELALLNKTNRLRLWKQCFTATVPLAPDVDWQVLAQMRFTSGEIVAIAREAAIYAAADLGESKLSMQHILKACKSITHRALPETTGKSSIAKKCNTKKS</sequence>
<dbReference type="PANTHER" id="PTHR23077">
    <property type="entry name" value="AAA-FAMILY ATPASE"/>
    <property type="match status" value="1"/>
</dbReference>
<dbReference type="PANTHER" id="PTHR23077:SF171">
    <property type="entry name" value="NUCLEAR VALOSIN-CONTAINING PROTEIN-LIKE"/>
    <property type="match status" value="1"/>
</dbReference>
<dbReference type="GO" id="GO:0016887">
    <property type="term" value="F:ATP hydrolysis activity"/>
    <property type="evidence" value="ECO:0007669"/>
    <property type="project" value="InterPro"/>
</dbReference>
<feature type="domain" description="Winged helix" evidence="4">
    <location>
        <begin position="3"/>
        <end position="217"/>
    </location>
</feature>
<keyword evidence="1" id="KW-0547">Nucleotide-binding</keyword>
<name>A0A832M365_9CYAN</name>
<evidence type="ECO:0000259" key="3">
    <source>
        <dbReference type="Pfam" id="PF00004"/>
    </source>
</evidence>
<dbReference type="GO" id="GO:0005524">
    <property type="term" value="F:ATP binding"/>
    <property type="evidence" value="ECO:0007669"/>
    <property type="project" value="UniProtKB-KW"/>
</dbReference>
<dbReference type="InterPro" id="IPR050168">
    <property type="entry name" value="AAA_ATPase_domain"/>
</dbReference>
<evidence type="ECO:0000256" key="2">
    <source>
        <dbReference type="ARBA" id="ARBA00022840"/>
    </source>
</evidence>
<dbReference type="AlphaFoldDB" id="A0A832M365"/>
<dbReference type="InterPro" id="IPR003959">
    <property type="entry name" value="ATPase_AAA_core"/>
</dbReference>
<dbReference type="Pfam" id="PF00004">
    <property type="entry name" value="AAA"/>
    <property type="match status" value="1"/>
</dbReference>
<keyword evidence="2 5" id="KW-0067">ATP-binding</keyword>
<dbReference type="Gene3D" id="1.10.8.60">
    <property type="match status" value="1"/>
</dbReference>
<comment type="caution">
    <text evidence="5">The sequence shown here is derived from an EMBL/GenBank/DDBJ whole genome shotgun (WGS) entry which is preliminary data.</text>
</comment>
<dbReference type="InterPro" id="IPR054472">
    <property type="entry name" value="WHD"/>
</dbReference>
<dbReference type="Gene3D" id="3.40.50.300">
    <property type="entry name" value="P-loop containing nucleotide triphosphate hydrolases"/>
    <property type="match status" value="1"/>
</dbReference>
<evidence type="ECO:0000313" key="5">
    <source>
        <dbReference type="EMBL" id="HGW94235.1"/>
    </source>
</evidence>
<evidence type="ECO:0000256" key="1">
    <source>
        <dbReference type="ARBA" id="ARBA00022741"/>
    </source>
</evidence>
<gene>
    <name evidence="5" type="ORF">ENR47_08145</name>
</gene>
<evidence type="ECO:0000259" key="4">
    <source>
        <dbReference type="Pfam" id="PF22977"/>
    </source>
</evidence>
<dbReference type="Pfam" id="PF22977">
    <property type="entry name" value="WHD"/>
    <property type="match status" value="1"/>
</dbReference>
<organism evidence="5">
    <name type="scientific">Oscillatoriales cyanobacterium SpSt-402</name>
    <dbReference type="NCBI Taxonomy" id="2282168"/>
    <lineage>
        <taxon>Bacteria</taxon>
        <taxon>Bacillati</taxon>
        <taxon>Cyanobacteriota</taxon>
        <taxon>Cyanophyceae</taxon>
        <taxon>Oscillatoriophycideae</taxon>
        <taxon>Oscillatoriales</taxon>
    </lineage>
</organism>
<dbReference type="SUPFAM" id="SSF52540">
    <property type="entry name" value="P-loop containing nucleoside triphosphate hydrolases"/>
    <property type="match status" value="1"/>
</dbReference>
<reference evidence="5" key="1">
    <citation type="journal article" date="2020" name="mSystems">
        <title>Genome- and Community-Level Interaction Insights into Carbon Utilization and Element Cycling Functions of Hydrothermarchaeota in Hydrothermal Sediment.</title>
        <authorList>
            <person name="Zhou Z."/>
            <person name="Liu Y."/>
            <person name="Xu W."/>
            <person name="Pan J."/>
            <person name="Luo Z.H."/>
            <person name="Li M."/>
        </authorList>
    </citation>
    <scope>NUCLEOTIDE SEQUENCE [LARGE SCALE GENOMIC DNA]</scope>
    <source>
        <strain evidence="5">SpSt-402</strain>
    </source>
</reference>
<protein>
    <submittedName>
        <fullName evidence="5">ATP-binding protein</fullName>
    </submittedName>
</protein>
<feature type="domain" description="ATPase AAA-type core" evidence="3">
    <location>
        <begin position="316"/>
        <end position="398"/>
    </location>
</feature>
<proteinExistence type="predicted"/>
<dbReference type="EMBL" id="DSRD01000511">
    <property type="protein sequence ID" value="HGW94235.1"/>
    <property type="molecule type" value="Genomic_DNA"/>
</dbReference>